<dbReference type="Proteomes" id="UP000823674">
    <property type="component" value="Chromosome A09"/>
</dbReference>
<protein>
    <submittedName>
        <fullName evidence="1">Uncharacterized protein</fullName>
    </submittedName>
</protein>
<gene>
    <name evidence="1" type="primary">A09g504100.1_BraROA</name>
    <name evidence="1" type="ORF">IGI04_034755</name>
</gene>
<comment type="caution">
    <text evidence="1">The sequence shown here is derived from an EMBL/GenBank/DDBJ whole genome shotgun (WGS) entry which is preliminary data.</text>
</comment>
<name>A0ABQ7LBM8_BRACM</name>
<evidence type="ECO:0000313" key="2">
    <source>
        <dbReference type="Proteomes" id="UP000823674"/>
    </source>
</evidence>
<evidence type="ECO:0000313" key="1">
    <source>
        <dbReference type="EMBL" id="KAG5383285.1"/>
    </source>
</evidence>
<dbReference type="EMBL" id="JADBGQ010000008">
    <property type="protein sequence ID" value="KAG5383285.1"/>
    <property type="molecule type" value="Genomic_DNA"/>
</dbReference>
<reference evidence="1 2" key="1">
    <citation type="submission" date="2021-03" db="EMBL/GenBank/DDBJ databases">
        <authorList>
            <person name="King G.J."/>
            <person name="Bancroft I."/>
            <person name="Baten A."/>
            <person name="Bloomfield J."/>
            <person name="Borpatragohain P."/>
            <person name="He Z."/>
            <person name="Irish N."/>
            <person name="Irwin J."/>
            <person name="Liu K."/>
            <person name="Mauleon R.P."/>
            <person name="Moore J."/>
            <person name="Morris R."/>
            <person name="Ostergaard L."/>
            <person name="Wang B."/>
            <person name="Wells R."/>
        </authorList>
    </citation>
    <scope>NUCLEOTIDE SEQUENCE [LARGE SCALE GENOMIC DNA]</scope>
    <source>
        <strain evidence="1">R-o-18</strain>
        <tissue evidence="1">Leaf</tissue>
    </source>
</reference>
<keyword evidence="2" id="KW-1185">Reference proteome</keyword>
<accession>A0ABQ7LBM8</accession>
<proteinExistence type="predicted"/>
<sequence length="151" mass="16595">MVCSCNPVREVCWIPHTSQLRPSLLALPPCEKAWTRLVLACKTSGKSTWNTSLFFKNLAASLPLQSPATVLQPTVLNRKPPLLRMLHILRDSPVLSSLFSAAARRVCLRPPDHLRRLALPTVSCSDSSLVVLIIAVSVSSHKRSSNNEMSS</sequence>
<organism evidence="1 2">
    <name type="scientific">Brassica rapa subsp. trilocularis</name>
    <dbReference type="NCBI Taxonomy" id="1813537"/>
    <lineage>
        <taxon>Eukaryota</taxon>
        <taxon>Viridiplantae</taxon>
        <taxon>Streptophyta</taxon>
        <taxon>Embryophyta</taxon>
        <taxon>Tracheophyta</taxon>
        <taxon>Spermatophyta</taxon>
        <taxon>Magnoliopsida</taxon>
        <taxon>eudicotyledons</taxon>
        <taxon>Gunneridae</taxon>
        <taxon>Pentapetalae</taxon>
        <taxon>rosids</taxon>
        <taxon>malvids</taxon>
        <taxon>Brassicales</taxon>
        <taxon>Brassicaceae</taxon>
        <taxon>Brassiceae</taxon>
        <taxon>Brassica</taxon>
    </lineage>
</organism>